<organism evidence="1 2">
    <name type="scientific">Suillus luteus UH-Slu-Lm8-n1</name>
    <dbReference type="NCBI Taxonomy" id="930992"/>
    <lineage>
        <taxon>Eukaryota</taxon>
        <taxon>Fungi</taxon>
        <taxon>Dikarya</taxon>
        <taxon>Basidiomycota</taxon>
        <taxon>Agaricomycotina</taxon>
        <taxon>Agaricomycetes</taxon>
        <taxon>Agaricomycetidae</taxon>
        <taxon>Boletales</taxon>
        <taxon>Suillineae</taxon>
        <taxon>Suillaceae</taxon>
        <taxon>Suillus</taxon>
    </lineage>
</organism>
<evidence type="ECO:0000313" key="1">
    <source>
        <dbReference type="EMBL" id="KIK46783.1"/>
    </source>
</evidence>
<proteinExistence type="predicted"/>
<dbReference type="HOGENOM" id="CLU_2656098_0_0_1"/>
<evidence type="ECO:0000313" key="2">
    <source>
        <dbReference type="Proteomes" id="UP000054485"/>
    </source>
</evidence>
<dbReference type="InParanoid" id="A0A0D0BUT7"/>
<keyword evidence="2" id="KW-1185">Reference proteome</keyword>
<name>A0A0D0BUT7_9AGAM</name>
<accession>A0A0D0BUT7</accession>
<sequence length="76" mass="9348">MSGSLIRKQYEILIPPTFAELRYLSVCTINWNYSAKYCWPINLISEYFDNFRHYWKCFIELNWIKMYCNSSFKRKA</sequence>
<protein>
    <submittedName>
        <fullName evidence="1">Uncharacterized protein</fullName>
    </submittedName>
</protein>
<dbReference type="EMBL" id="KN835155">
    <property type="protein sequence ID" value="KIK46783.1"/>
    <property type="molecule type" value="Genomic_DNA"/>
</dbReference>
<dbReference type="AlphaFoldDB" id="A0A0D0BUT7"/>
<gene>
    <name evidence="1" type="ORF">CY34DRAFT_771322</name>
</gene>
<dbReference type="Proteomes" id="UP000054485">
    <property type="component" value="Unassembled WGS sequence"/>
</dbReference>
<reference evidence="2" key="2">
    <citation type="submission" date="2015-01" db="EMBL/GenBank/DDBJ databases">
        <title>Evolutionary Origins and Diversification of the Mycorrhizal Mutualists.</title>
        <authorList>
            <consortium name="DOE Joint Genome Institute"/>
            <consortium name="Mycorrhizal Genomics Consortium"/>
            <person name="Kohler A."/>
            <person name="Kuo A."/>
            <person name="Nagy L.G."/>
            <person name="Floudas D."/>
            <person name="Copeland A."/>
            <person name="Barry K.W."/>
            <person name="Cichocki N."/>
            <person name="Veneault-Fourrey C."/>
            <person name="LaButti K."/>
            <person name="Lindquist E.A."/>
            <person name="Lipzen A."/>
            <person name="Lundell T."/>
            <person name="Morin E."/>
            <person name="Murat C."/>
            <person name="Riley R."/>
            <person name="Ohm R."/>
            <person name="Sun H."/>
            <person name="Tunlid A."/>
            <person name="Henrissat B."/>
            <person name="Grigoriev I.V."/>
            <person name="Hibbett D.S."/>
            <person name="Martin F."/>
        </authorList>
    </citation>
    <scope>NUCLEOTIDE SEQUENCE [LARGE SCALE GENOMIC DNA]</scope>
    <source>
        <strain evidence="2">UH-Slu-Lm8-n1</strain>
    </source>
</reference>
<reference evidence="1 2" key="1">
    <citation type="submission" date="2014-04" db="EMBL/GenBank/DDBJ databases">
        <authorList>
            <consortium name="DOE Joint Genome Institute"/>
            <person name="Kuo A."/>
            <person name="Ruytinx J."/>
            <person name="Rineau F."/>
            <person name="Colpaert J."/>
            <person name="Kohler A."/>
            <person name="Nagy L.G."/>
            <person name="Floudas D."/>
            <person name="Copeland A."/>
            <person name="Barry K.W."/>
            <person name="Cichocki N."/>
            <person name="Veneault-Fourrey C."/>
            <person name="LaButti K."/>
            <person name="Lindquist E.A."/>
            <person name="Lipzen A."/>
            <person name="Lundell T."/>
            <person name="Morin E."/>
            <person name="Murat C."/>
            <person name="Sun H."/>
            <person name="Tunlid A."/>
            <person name="Henrissat B."/>
            <person name="Grigoriev I.V."/>
            <person name="Hibbett D.S."/>
            <person name="Martin F."/>
            <person name="Nordberg H.P."/>
            <person name="Cantor M.N."/>
            <person name="Hua S.X."/>
        </authorList>
    </citation>
    <scope>NUCLEOTIDE SEQUENCE [LARGE SCALE GENOMIC DNA]</scope>
    <source>
        <strain evidence="1 2">UH-Slu-Lm8-n1</strain>
    </source>
</reference>